<feature type="compositionally biased region" description="Polar residues" evidence="8">
    <location>
        <begin position="4953"/>
        <end position="4969"/>
    </location>
</feature>
<feature type="transmembrane region" description="Helical" evidence="9">
    <location>
        <begin position="4276"/>
        <end position="4296"/>
    </location>
</feature>
<keyword evidence="7" id="KW-0998">Cell outer membrane</keyword>
<dbReference type="EMBL" id="CCKQ01014739">
    <property type="protein sequence ID" value="CDW86532.1"/>
    <property type="molecule type" value="Genomic_DNA"/>
</dbReference>
<organism evidence="11 12">
    <name type="scientific">Stylonychia lemnae</name>
    <name type="common">Ciliate</name>
    <dbReference type="NCBI Taxonomy" id="5949"/>
    <lineage>
        <taxon>Eukaryota</taxon>
        <taxon>Sar</taxon>
        <taxon>Alveolata</taxon>
        <taxon>Ciliophora</taxon>
        <taxon>Intramacronucleata</taxon>
        <taxon>Spirotrichea</taxon>
        <taxon>Stichotrichia</taxon>
        <taxon>Sporadotrichida</taxon>
        <taxon>Oxytrichidae</taxon>
        <taxon>Stylonychinae</taxon>
        <taxon>Stylonychia</taxon>
    </lineage>
</organism>
<comment type="subcellular location">
    <subcellularLocation>
        <location evidence="1">Cell envelope</location>
    </subcellularLocation>
    <subcellularLocation>
        <location evidence="2">Cell outer membrane</location>
    </subcellularLocation>
    <subcellularLocation>
        <location evidence="3">Secreted</location>
    </subcellularLocation>
</comment>
<dbReference type="OrthoDB" id="10035969at2759"/>
<evidence type="ECO:0000256" key="9">
    <source>
        <dbReference type="SAM" id="Phobius"/>
    </source>
</evidence>
<dbReference type="CDD" id="cd00064">
    <property type="entry name" value="FU"/>
    <property type="match status" value="1"/>
</dbReference>
<feature type="chain" id="PRO_5001729706" evidence="10">
    <location>
        <begin position="25"/>
        <end position="5077"/>
    </location>
</feature>
<feature type="transmembrane region" description="Helical" evidence="9">
    <location>
        <begin position="4127"/>
        <end position="4149"/>
    </location>
</feature>
<feature type="transmembrane region" description="Helical" evidence="9">
    <location>
        <begin position="4324"/>
        <end position="4348"/>
    </location>
</feature>
<keyword evidence="6 9" id="KW-0472">Membrane</keyword>
<dbReference type="PANTHER" id="PTHR11319:SF35">
    <property type="entry name" value="OUTER MEMBRANE PROTEIN PMPC-RELATED"/>
    <property type="match status" value="1"/>
</dbReference>
<feature type="transmembrane region" description="Helical" evidence="9">
    <location>
        <begin position="4389"/>
        <end position="4410"/>
    </location>
</feature>
<keyword evidence="12" id="KW-1185">Reference proteome</keyword>
<evidence type="ECO:0000256" key="7">
    <source>
        <dbReference type="ARBA" id="ARBA00023237"/>
    </source>
</evidence>
<dbReference type="Proteomes" id="UP000039865">
    <property type="component" value="Unassembled WGS sequence"/>
</dbReference>
<feature type="transmembrane region" description="Helical" evidence="9">
    <location>
        <begin position="4468"/>
        <end position="4487"/>
    </location>
</feature>
<keyword evidence="5 10" id="KW-0732">Signal</keyword>
<evidence type="ECO:0000313" key="11">
    <source>
        <dbReference type="EMBL" id="CDW86532.1"/>
    </source>
</evidence>
<keyword evidence="9" id="KW-0812">Transmembrane</keyword>
<gene>
    <name evidence="11" type="primary">Contig4561.g4870</name>
    <name evidence="11" type="ORF">STYLEM_15627</name>
</gene>
<dbReference type="InterPro" id="IPR006212">
    <property type="entry name" value="Furin_repeat"/>
</dbReference>
<keyword evidence="9" id="KW-1133">Transmembrane helix</keyword>
<feature type="transmembrane region" description="Helical" evidence="9">
    <location>
        <begin position="4241"/>
        <end position="4264"/>
    </location>
</feature>
<proteinExistence type="predicted"/>
<dbReference type="InterPro" id="IPR011050">
    <property type="entry name" value="Pectin_lyase_fold/virulence"/>
</dbReference>
<evidence type="ECO:0000256" key="6">
    <source>
        <dbReference type="ARBA" id="ARBA00023136"/>
    </source>
</evidence>
<dbReference type="NCBIfam" id="TIGR01376">
    <property type="entry name" value="POMP_repeat"/>
    <property type="match status" value="1"/>
</dbReference>
<evidence type="ECO:0000313" key="12">
    <source>
        <dbReference type="Proteomes" id="UP000039865"/>
    </source>
</evidence>
<feature type="transmembrane region" description="Helical" evidence="9">
    <location>
        <begin position="4161"/>
        <end position="4179"/>
    </location>
</feature>
<accession>A0A078AZ98</accession>
<evidence type="ECO:0000256" key="5">
    <source>
        <dbReference type="ARBA" id="ARBA00022729"/>
    </source>
</evidence>
<dbReference type="InterPro" id="IPR006626">
    <property type="entry name" value="PbH1"/>
</dbReference>
<evidence type="ECO:0000256" key="3">
    <source>
        <dbReference type="ARBA" id="ARBA00004613"/>
    </source>
</evidence>
<dbReference type="PANTHER" id="PTHR11319">
    <property type="entry name" value="G PROTEIN-COUPLED RECEPTOR-RELATED"/>
    <property type="match status" value="1"/>
</dbReference>
<reference evidence="11 12" key="1">
    <citation type="submission" date="2014-06" db="EMBL/GenBank/DDBJ databases">
        <authorList>
            <person name="Swart Estienne"/>
        </authorList>
    </citation>
    <scope>NUCLEOTIDE SEQUENCE [LARGE SCALE GENOMIC DNA]</scope>
    <source>
        <strain evidence="11 12">130c</strain>
    </source>
</reference>
<feature type="region of interest" description="Disordered" evidence="8">
    <location>
        <begin position="5045"/>
        <end position="5077"/>
    </location>
</feature>
<keyword evidence="4" id="KW-0964">Secreted</keyword>
<dbReference type="SUPFAM" id="SSF51126">
    <property type="entry name" value="Pectin lyase-like"/>
    <property type="match status" value="1"/>
</dbReference>
<feature type="region of interest" description="Disordered" evidence="8">
    <location>
        <begin position="4953"/>
        <end position="4976"/>
    </location>
</feature>
<dbReference type="InParanoid" id="A0A078AZ98"/>
<evidence type="ECO:0000256" key="4">
    <source>
        <dbReference type="ARBA" id="ARBA00022525"/>
    </source>
</evidence>
<protein>
    <submittedName>
        <fullName evidence="11">Uncharacterized protein</fullName>
    </submittedName>
</protein>
<dbReference type="InterPro" id="IPR003368">
    <property type="entry name" value="POMP_repeat"/>
</dbReference>
<evidence type="ECO:0000256" key="2">
    <source>
        <dbReference type="ARBA" id="ARBA00004442"/>
    </source>
</evidence>
<feature type="signal peptide" evidence="10">
    <location>
        <begin position="1"/>
        <end position="24"/>
    </location>
</feature>
<evidence type="ECO:0000256" key="10">
    <source>
        <dbReference type="SAM" id="SignalP"/>
    </source>
</evidence>
<dbReference type="SUPFAM" id="SSF57184">
    <property type="entry name" value="Growth factor receptor domain"/>
    <property type="match status" value="1"/>
</dbReference>
<dbReference type="SMART" id="SM00710">
    <property type="entry name" value="PbH1"/>
    <property type="match status" value="16"/>
</dbReference>
<feature type="transmembrane region" description="Helical" evidence="9">
    <location>
        <begin position="4422"/>
        <end position="4442"/>
    </location>
</feature>
<name>A0A078AZ98_STYLE</name>
<dbReference type="InterPro" id="IPR009030">
    <property type="entry name" value="Growth_fac_rcpt_cys_sf"/>
</dbReference>
<evidence type="ECO:0000256" key="8">
    <source>
        <dbReference type="SAM" id="MobiDB-lite"/>
    </source>
</evidence>
<dbReference type="GO" id="GO:0005576">
    <property type="term" value="C:extracellular region"/>
    <property type="evidence" value="ECO:0007669"/>
    <property type="project" value="UniProtKB-SubCell"/>
</dbReference>
<evidence type="ECO:0000256" key="1">
    <source>
        <dbReference type="ARBA" id="ARBA00004196"/>
    </source>
</evidence>
<dbReference type="SMART" id="SM00261">
    <property type="entry name" value="FU"/>
    <property type="match status" value="1"/>
</dbReference>
<sequence>MNKTLTIFIEFCLLLIFGVQLSGSIQIQCKSIILTISGQKDEFYNIEDSRCKKCESAIVGCISCDTVTVNSNLFVVCDICFDGFFLLQSETFNSNFPTQYSQCGVESIVSLAIQSMDVKNVLLKTKIWDGFLLNYLLVNNIIGKLFVNARCNPNDINICTDCNAPVNQLVPYSGIGAQCVVMSKGVFNVINFLELKILNIDRDGAKCIIPTDSNYCNICTYGLSTGENLDGYNSCLDYNQEVSVTGCRDAYAEDDQCKTSCGAGRYGVAVYNFRAKLDQSYCASCHSSCYECGGSSADSCKSCNKGYYLQLTDRTVQMGTCQPKQEGHQDFQIYVNPWQIFNSKDSDQQDGSYKNAFNSIQDGLANAYELGASYTSATVEILLKDGGHAMVRNKPTDKYMPLKLDQYSATTQVIIRPEDGADQININYKLRDSFKFKVGGSLTLQNLKFDAIDSSVDMALDQIFLCSQNNIINCCRIDADGDYAGGLSCFFTRKPTEECYGAFGTSFIQFEINKNSMLTVPPTLTIENFIYEYNSFIELNEYGGHIKLTNVTFDNMNSCGAIIRNQFAYVTPQIEITDFKTAYQSRSSSYQATLFEEYQQSISNLAIYQLTCQNKNLISGLNPCHTILIENSNFTNFGKMKEVSTYPVAVDPQYKLQIQGMIIDLDGFQGTLKLLNNEFNTNLIKYESCLMAQYIDQLTLNPEDNYPIYGAKTTIQIKTWISLVNHGDWSIDIVRNTFKYMTSVKGLIYLDLGPRSSNSPILIAMNTFFQNGAYFDSSVIHIKARGGLLQNVFKDIPLQGDMFCTGYHFEQNVFEKNYGCFKYSGGAIKFQCLNQNTPDSSLNGLVDYQDIDWFFQAAHYKVDYSLYFENFQEKTYYEHNFKIDPEVNRFRSNVFKENLGTGNQGLINIIGSPRTFFENDTYLGNGESSLESTTAYGKTKYIKPSEEIEKLGFTLHLSQLTDPTNLMRTMIYIRRSEQLKIINCTFEYNWLYEPFYYAERTQLIEIRDFYGQFHLDGWTVKNQIGMLDNPYGPVKFGVAAYPASQRDKASLHPLLRFTGNQMMKAVDHFKTFTYMKNIQYQEFNNPDGTLFPYYDRNSDNDVYIHITNITMNNAYFQDIDCHLCSRPWIRFQSEVTTLNNVTFKNINGQTLLTGHYSTAPFIMFFIRKIYFNINYSPRLITEKIIFNEVKLENFFATEGSRMFEIQRQAVLGDIIPTDYQIFIENSSFSGAYSYGSAPLFKIDGNWLQLWVFNSSFNNITSGYQASGGYNGAAFLVQQIRNIHIEKVTAIDIMNPASQFDGNFTIGCGRFLCFLDPVYITLVNITDSFFLGETMPIYQQKSEDQIYQIKNELYHQASMFEFRLAYDYITLTIIRTTFFNCSVSRTGSSFFLRTTGIKTIDIVSSHFQGNAAITGGAIFCSDCYFTIFNTSFDTNVAKYGSDLHLLDPIIPVITLESINSRNSYSLLNGGSIHIKDTSSIDYFIKIIRGTGENSSFTNSYAANDGGAIFLEIKGNLYLDIYDTYFENIQAGQNGGVIMVPQIQYAVQIMYITLKNCVMNNIQLKNGGGGAFYVNDNANILNLKVYNSSFTKIKSSKNGGLVYSGAQLLLDLSFSNVTVDDCQAQNGGLIYFQTDLAYVKILDNSTIKNSKAQLNGGVLYINNPPATLYITLNSVNISGSSAQEGAGGVIYASATYITYEFDLQTNITNSYANRAGVLFTNASTQWLNIYKTTFNYSESKQETGGFYVYSRVTTYLKIDKNCSMRHFKSGYNGGVFYIHSRWIWMTVQDLEASNTSSNDHGGFLVTSDTSKFIDIKILNSSFHNTSALEKGSFLYIRAGDYNDLPSVTIDIRYTQFSCRDYTFYDQWPTGYINIVQDLENGLNLIAGLFSFDPLVTGEIISITNEFSRCFNTYEGSIFAIPKLMRLDDTSSFYELNGGLNGLVSAQSSLINLNNAYVKDSLSKYSGFVHMVNNASVSINKLRVKLIKTLQQGGAFYTEGYGQTILKILDCQDTIQYFDSQQNGAFMYNSNPQLDLNITNCEIAHVYSAADGGLLYFESGDQIKLYNVTLKNVSAYGQGGFLYSTYPDMFINVTKVNLTCTDESDYDIIDINIDVKRNKSSQGSMFYLKNIQDLYTKDNYFANCKIADKGGIFYLEDSWIEDRNSTYIQNVALQGGIFYFKNAKISLYQTKINSSLAYSGGSFYLVGSNNLTIQGMQVYYSESVGDGGFIYILDPTARNDIALIEKINYTVSINNLMSRQGNGGTFYIDCPSTYISLNNIEIRNTSALLSGGFANIQNAKTLYITSSQIYSASSINHGSIVYSSSNDGTFVLDNSVFDCQGQTFPQIDTADKLTNMVFTNGGAFYLKSAKNIDSNGNTYQNCYVAEQGGIFQFVNTNFKDINSIYRNNAALIGGVFVCINCDIYLKNIKVYNQMANKGGFIYIEDNVNLTLDNFVAEGAKSIVGGGFAYAIQKDINSKGQIIFKNNGVMSDFSSQYNGGGFFIDHKEFSFYIEDPISIQNSNALNGNGGLFYILNGRDIQIQDSTFIGFSASGNGSMIYSNTQTLNLTLVNNVIKGSTEQWSNYYGDDLNVTKKGGAIYVKDLISNIISSRNQFGNTYIAHTGSIFTLINSTLNDSYSSYQYSKAKLGGAIYCDNCKLNLKNIGFDHNQGYYGGSLYVINHKDQLNIIDCTFTNQLSQQHGGILYQNGETLGEIHIINPIITVSESSNQGGAFYLNNPNSIITVRNMILGSTYASKEGGVFYINKASELYIIDSQFHNFSSQTKGSLMYSTSANFKLKVINNKIFCRIKSFNYSEDLAGNIDSILPYITNAGAIYVSNAMNVSVMYNQISNCYLSDTGGVYTLKNTSLDDDSNIYKNNAAFQGGVLYSESSNVTVNNATINNSYSIYGGVYYLKQVNPLNITNSSFTFNNAIKDGGFAYLTDDGAQSNIYQLQINKSLISDSQSGISGGVFYVNSKSIRNITFNRIDILRSKTTQSGGVAHIESMNGTMTITTENGLTNSISEFEAKGFGSLVSSLTSQNFSLSLNNTIVQARSIYSKVKVEQDVLFQTSSAGAFYIQSSKQGVVSFNNIYRNCYTGLTGGVFTLIDSQLVDYGSRFYQNAAISGGVFKCDSCTLKLNSTNIQNNYAQNGGAFLLDNKVKVDLFNTILSYNEAVQRGGVFSIVKTAFGNSGDIYLQIQQSTSITGNIANEGGFINVENEYMSINISNSKLESISAKEQGGLINALKASSISFLSCKINDFQAENGAGIYSISETVSISITKSSIICNQLFDISTIGTYLNRDDQQTTQQSNFFIQKAVKFTSELNKFQSCGVAELGGVFYLQKTNFFDTKSTFSYNAGAQGGVFLIIESNVSLIQTDIQNNYAYQGGVMSVYQDSYIYLFSCQFINNIAYSLGGVLNMNTQSYFNIVGSLFQKNYAPESSVISVLGGSTSKNNTILNSNIISNNATTNTLSMMYGNIVIKSSSFENNNATFRSKNIFLGFANAVIENTKFTSLTTSDELESVNSEFTIGTFIYIIFDVDISISSCIFQNGRSSLGGAIYISGDSNIRISSSQFLNNYAKLQGGAIYSVGFKNLEITGGSIFKNNLAIDQGDDIFASNTENTLTLDKVNITNPNAKCSIFAEQLQITISRTGFKNIKGKGSENGAALYCSNCKKINISESNFINLESKLGGAIFITETEVNKKSSEKWGKYLIIDSSFEQCKATQTGGAIYLDNSQYMTIQSTLFKHNQALYSKTAINQDISGAGGAIYFTCNEQVANCKFDIIRMSTFQQNTAGVKGGAIYWDVIEPIFVSSDIKFKDNSAKYYANDVACFSQQLDVISEVNYQKHLKAVGLLESLDFRDLIKQEKVIKDSWQKRTLDGIVNDSQGKVESLRSGGSIPVIYLAHVDKYGQIVGSDFSSKVRVSVNSSSNTDPKALVFPPSIEGSTSFEASAGIAIVKDFSFAATPGFSYSLSFSSDGINTNKLSNKNFLKNSGWKTNLDTDVIIELRDCELGEQYTTGGKCMSCPNGQSFSLAKMTEPGECSTCPTEKAVCNGGSNIGPKSGYWRKNNYTSTFVKCLYSPACLGMVPPDFNPKGSCSEGYQNILCSDCKIGFSRTNDYECQLCPDKIQNILRLVFIFIGLVLVVIFIVRSTLIGAKEKNNITSIFMKILLNHIQLILLTASFDFEWPSEVLQLFDTAKPVAAISTQIVSFDCFLDQREEKYEPDSSISVLKESDKIRIFFQKQIFLAVLPFVLTIFSVLAWQLIRLVKRNQLEISGRTISTMVIVLFLIHPNIVQYMFYNFKCIEVDFESRVLNDLEIMCWNDQHRIFSYFVAAPSIIVWGVGIPAFALIIMNRFKRNLDQIEIREKFGFLYRGYRTDFYFWEIVIMYRKMLLIFIAVFIGNLGVIAQALIVFKKPYGTIALNDLETLSLVTSMISVYCGLFFIANKPEDWIRDNPDYSSGSIALTNASQLFFFGVIVFCNLTFLIYWAVKMYFEIRAKFRKILPKVYLVLCLCMDKNKFDHENKTYEMQLVNESLKEQYLKNLSALKNMYYSGEIMLNQQNLEKLLTYLNPQTVKELTLRQTEGELQEQEKFNKRWTRIQEDQVRAKLGYNKVQDYKAAQEIGLIEQSPKAQHRLESAKTNFSRDKRSILIDQAFILEDTDKKRPNGSPETQQDSMIVKTGTQNHQNLSDQGFNSFESHLYESQDSEYQIMSTGRELLIHLDENESGELASIYFSEIDHYDKELKLINDIKKLDEQNQQIKQIDEIGKIARRKRLNKKRSTQNYESSVNQHISKSPNLQQKLDEEDLEIEDEKLDEIKDSVQRKISVEILESDNSYEQVNPQFTESDFNHLSLYKTPQTNLKMQNAAKQVVQSNNFLQVIKQQRMPSNRQITKEQLEIERENELKDQMSQATLKRFNFKKQIRTESQMMLGDLSTQNLDQLFKSVQEQALLDNNDAASQNQASSLGINSSEIKPETDAKSSNIFNQANLKIKELANQYSISELSDFNNEDSLASSVISQQQKNDKAMESYTMIMKKFNEIKINDEQSQDKNEMQQKSQSIENFLEQKELDGDNISNLYK</sequence>